<feature type="signal peptide" evidence="1">
    <location>
        <begin position="1"/>
        <end position="27"/>
    </location>
</feature>
<comment type="caution">
    <text evidence="2">The sequence shown here is derived from an EMBL/GenBank/DDBJ whole genome shotgun (WGS) entry which is preliminary data.</text>
</comment>
<dbReference type="EMBL" id="JAUSVK010000001">
    <property type="protein sequence ID" value="MDQ0391631.1"/>
    <property type="molecule type" value="Genomic_DNA"/>
</dbReference>
<evidence type="ECO:0000256" key="1">
    <source>
        <dbReference type="SAM" id="SignalP"/>
    </source>
</evidence>
<dbReference type="Proteomes" id="UP001237448">
    <property type="component" value="Unassembled WGS sequence"/>
</dbReference>
<sequence>MFRKLVFAVTLALGMGSGALAVTNAQAAVIHPAASNALVQAIEQTGPAPAATDVQYRRHYGYRHGYRHYGYGYHRRGYGYRHGYYGHRRCRWVNRRVYYRHRVVWVRRRVCW</sequence>
<gene>
    <name evidence="2" type="ORF">J3R73_001423</name>
</gene>
<proteinExistence type="predicted"/>
<keyword evidence="3" id="KW-1185">Reference proteome</keyword>
<keyword evidence="1" id="KW-0732">Signal</keyword>
<evidence type="ECO:0000313" key="2">
    <source>
        <dbReference type="EMBL" id="MDQ0391631.1"/>
    </source>
</evidence>
<organism evidence="2 3">
    <name type="scientific">Labrys monachus</name>
    <dbReference type="NCBI Taxonomy" id="217067"/>
    <lineage>
        <taxon>Bacteria</taxon>
        <taxon>Pseudomonadati</taxon>
        <taxon>Pseudomonadota</taxon>
        <taxon>Alphaproteobacteria</taxon>
        <taxon>Hyphomicrobiales</taxon>
        <taxon>Xanthobacteraceae</taxon>
        <taxon>Labrys</taxon>
    </lineage>
</organism>
<protein>
    <submittedName>
        <fullName evidence="2">Uncharacterized protein</fullName>
    </submittedName>
</protein>
<feature type="chain" id="PRO_5046942833" evidence="1">
    <location>
        <begin position="28"/>
        <end position="112"/>
    </location>
</feature>
<evidence type="ECO:0000313" key="3">
    <source>
        <dbReference type="Proteomes" id="UP001237448"/>
    </source>
</evidence>
<dbReference type="RefSeq" id="WP_307424271.1">
    <property type="nucleotide sequence ID" value="NZ_JAUSVK010000001.1"/>
</dbReference>
<name>A0ABU0FAH9_9HYPH</name>
<reference evidence="2 3" key="1">
    <citation type="submission" date="2023-07" db="EMBL/GenBank/DDBJ databases">
        <title>Genomic Encyclopedia of Type Strains, Phase IV (KMG-IV): sequencing the most valuable type-strain genomes for metagenomic binning, comparative biology and taxonomic classification.</title>
        <authorList>
            <person name="Goeker M."/>
        </authorList>
    </citation>
    <scope>NUCLEOTIDE SEQUENCE [LARGE SCALE GENOMIC DNA]</scope>
    <source>
        <strain evidence="2 3">DSM 5896</strain>
    </source>
</reference>
<accession>A0ABU0FAH9</accession>